<organism evidence="2">
    <name type="scientific">uncultured Friedmanniella sp</name>
    <dbReference type="NCBI Taxonomy" id="335381"/>
    <lineage>
        <taxon>Bacteria</taxon>
        <taxon>Bacillati</taxon>
        <taxon>Actinomycetota</taxon>
        <taxon>Actinomycetes</taxon>
        <taxon>Propionibacteriales</taxon>
        <taxon>Nocardioidaceae</taxon>
        <taxon>Friedmanniella</taxon>
        <taxon>environmental samples</taxon>
    </lineage>
</organism>
<feature type="non-terminal residue" evidence="2">
    <location>
        <position position="175"/>
    </location>
</feature>
<feature type="compositionally biased region" description="Basic and acidic residues" evidence="1">
    <location>
        <begin position="36"/>
        <end position="50"/>
    </location>
</feature>
<feature type="region of interest" description="Disordered" evidence="1">
    <location>
        <begin position="120"/>
        <end position="175"/>
    </location>
</feature>
<dbReference type="AlphaFoldDB" id="A0A6J4K0G4"/>
<evidence type="ECO:0000313" key="2">
    <source>
        <dbReference type="EMBL" id="CAA9292388.1"/>
    </source>
</evidence>
<proteinExistence type="predicted"/>
<feature type="non-terminal residue" evidence="2">
    <location>
        <position position="1"/>
    </location>
</feature>
<feature type="region of interest" description="Disordered" evidence="1">
    <location>
        <begin position="1"/>
        <end position="98"/>
    </location>
</feature>
<name>A0A6J4K0G4_9ACTN</name>
<dbReference type="EMBL" id="CADCTS010000096">
    <property type="protein sequence ID" value="CAA9292388.1"/>
    <property type="molecule type" value="Genomic_DNA"/>
</dbReference>
<protein>
    <submittedName>
        <fullName evidence="2">Oxidoreductase</fullName>
    </submittedName>
</protein>
<feature type="compositionally biased region" description="Basic and acidic residues" evidence="1">
    <location>
        <begin position="1"/>
        <end position="11"/>
    </location>
</feature>
<gene>
    <name evidence="2" type="ORF">AVDCRST_MAG48-633</name>
</gene>
<feature type="compositionally biased region" description="Basic residues" evidence="1">
    <location>
        <begin position="157"/>
        <end position="175"/>
    </location>
</feature>
<reference evidence="2" key="1">
    <citation type="submission" date="2020-02" db="EMBL/GenBank/DDBJ databases">
        <authorList>
            <person name="Meier V. D."/>
        </authorList>
    </citation>
    <scope>NUCLEOTIDE SEQUENCE</scope>
    <source>
        <strain evidence="2">AVDCRST_MAG48</strain>
    </source>
</reference>
<evidence type="ECO:0000256" key="1">
    <source>
        <dbReference type="SAM" id="MobiDB-lite"/>
    </source>
</evidence>
<feature type="compositionally biased region" description="Basic and acidic residues" evidence="1">
    <location>
        <begin position="135"/>
        <end position="145"/>
    </location>
</feature>
<sequence>ADRAERPERGGGRLQPGHRPGAGGGRCPRRRQRALAGDDRARLGPGAEHRQRLRRRHPGRDDSRRRVQGGAAGRVPRLRRGSRGDRRDGNAVLAGQTRTGGVEDIIRSLVGDELPWDQAQRELMRRHRPQSADPAADRTRGDRPHGHLPRLAAGVRDHRRRAPHRRRLRRRDPAV</sequence>
<accession>A0A6J4K0G4</accession>